<feature type="region of interest" description="Disordered" evidence="11">
    <location>
        <begin position="146"/>
        <end position="167"/>
    </location>
</feature>
<dbReference type="InParanoid" id="A0A2G5CR58"/>
<comment type="subcellular location">
    <subcellularLocation>
        <location evidence="2">Mitochondrion outer membrane</location>
        <topology evidence="2">Single-pass membrane protein</topology>
    </subcellularLocation>
</comment>
<dbReference type="OrthoDB" id="1056333at2759"/>
<evidence type="ECO:0000256" key="1">
    <source>
        <dbReference type="ARBA" id="ARBA00003450"/>
    </source>
</evidence>
<keyword evidence="5 12" id="KW-0812">Transmembrane</keyword>
<dbReference type="AlphaFoldDB" id="A0A2G5CR58"/>
<evidence type="ECO:0000313" key="13">
    <source>
        <dbReference type="EMBL" id="PIA33748.1"/>
    </source>
</evidence>
<keyword evidence="6" id="KW-1000">Mitochondrion outer membrane</keyword>
<proteinExistence type="inferred from homology"/>
<dbReference type="GO" id="GO:0005742">
    <property type="term" value="C:mitochondrial outer membrane translocase complex"/>
    <property type="evidence" value="ECO:0007669"/>
    <property type="project" value="InterPro"/>
</dbReference>
<dbReference type="EMBL" id="KZ305057">
    <property type="protein sequence ID" value="PIA33748.1"/>
    <property type="molecule type" value="Genomic_DNA"/>
</dbReference>
<evidence type="ECO:0000256" key="8">
    <source>
        <dbReference type="ARBA" id="ARBA00022989"/>
    </source>
</evidence>
<evidence type="ECO:0000256" key="2">
    <source>
        <dbReference type="ARBA" id="ARBA00004572"/>
    </source>
</evidence>
<keyword evidence="7" id="KW-0653">Protein transport</keyword>
<accession>A0A2G5CR58</accession>
<gene>
    <name evidence="13" type="ORF">AQUCO_04000069v1</name>
</gene>
<evidence type="ECO:0008006" key="15">
    <source>
        <dbReference type="Google" id="ProtNLM"/>
    </source>
</evidence>
<evidence type="ECO:0000256" key="10">
    <source>
        <dbReference type="ARBA" id="ARBA00023136"/>
    </source>
</evidence>
<dbReference type="GO" id="GO:0045040">
    <property type="term" value="P:protein insertion into mitochondrial outer membrane"/>
    <property type="evidence" value="ECO:0007669"/>
    <property type="project" value="InterPro"/>
</dbReference>
<evidence type="ECO:0000256" key="6">
    <source>
        <dbReference type="ARBA" id="ARBA00022787"/>
    </source>
</evidence>
<dbReference type="InterPro" id="IPR010547">
    <property type="entry name" value="TOM20_imprt_rcpt"/>
</dbReference>
<dbReference type="FunCoup" id="A0A2G5CR58">
    <property type="interactions" value="925"/>
</dbReference>
<sequence>MEFQQSDFDRLLFFEHSRKTAELSYAKNPLDPDNLTKWGGALLELSQFQNVTESKKMVEDAVSKLEEAIILNPRKHDALWCLGNAHTSQAFLTPEQDKAKICFDKAAEYFQLAVDEDPGNELYQKSLDVAAKAPELHLEIHKHGGLSQQMAGGGAATSSNAKASKKKKNSDTTYDVVGWVVFVGLVFAWVAASKSAVPPTQR</sequence>
<evidence type="ECO:0000256" key="12">
    <source>
        <dbReference type="SAM" id="Phobius"/>
    </source>
</evidence>
<comment type="function">
    <text evidence="1">Central component of the receptor complex responsible for the recognition and translocation of cytosolically synthesized mitochondrial preproteins. Together with TOM22 functions as the transit peptide receptor at the surface of the mitochondrion outer membrane and facilitates the movement of preproteins into the translocation pore.</text>
</comment>
<keyword evidence="10 12" id="KW-0472">Membrane</keyword>
<name>A0A2G5CR58_AQUCA</name>
<keyword evidence="14" id="KW-1185">Reference proteome</keyword>
<dbReference type="PANTHER" id="PTHR32409:SF3">
    <property type="entry name" value="MITOCHONDRIAL IMPORT RECEPTOR SUBUNIT TOM20-1-RELATED"/>
    <property type="match status" value="1"/>
</dbReference>
<keyword evidence="4" id="KW-0813">Transport</keyword>
<keyword evidence="9" id="KW-0496">Mitochondrion</keyword>
<dbReference type="InterPro" id="IPR011990">
    <property type="entry name" value="TPR-like_helical_dom_sf"/>
</dbReference>
<evidence type="ECO:0000313" key="14">
    <source>
        <dbReference type="Proteomes" id="UP000230069"/>
    </source>
</evidence>
<evidence type="ECO:0000256" key="7">
    <source>
        <dbReference type="ARBA" id="ARBA00022927"/>
    </source>
</evidence>
<feature type="transmembrane region" description="Helical" evidence="12">
    <location>
        <begin position="172"/>
        <end position="192"/>
    </location>
</feature>
<evidence type="ECO:0000256" key="11">
    <source>
        <dbReference type="SAM" id="MobiDB-lite"/>
    </source>
</evidence>
<evidence type="ECO:0000256" key="5">
    <source>
        <dbReference type="ARBA" id="ARBA00022692"/>
    </source>
</evidence>
<dbReference type="Gene3D" id="1.25.40.10">
    <property type="entry name" value="Tetratricopeptide repeat domain"/>
    <property type="match status" value="1"/>
</dbReference>
<evidence type="ECO:0000256" key="4">
    <source>
        <dbReference type="ARBA" id="ARBA00022448"/>
    </source>
</evidence>
<dbReference type="PANTHER" id="PTHR32409">
    <property type="entry name" value="MITOCHONDRIAL IMPORT RECEPTOR SUBUNIT TOM20-1-RELATED"/>
    <property type="match status" value="1"/>
</dbReference>
<dbReference type="Proteomes" id="UP000230069">
    <property type="component" value="Unassembled WGS sequence"/>
</dbReference>
<dbReference type="STRING" id="218851.A0A2G5CR58"/>
<organism evidence="13 14">
    <name type="scientific">Aquilegia coerulea</name>
    <name type="common">Rocky mountain columbine</name>
    <dbReference type="NCBI Taxonomy" id="218851"/>
    <lineage>
        <taxon>Eukaryota</taxon>
        <taxon>Viridiplantae</taxon>
        <taxon>Streptophyta</taxon>
        <taxon>Embryophyta</taxon>
        <taxon>Tracheophyta</taxon>
        <taxon>Spermatophyta</taxon>
        <taxon>Magnoliopsida</taxon>
        <taxon>Ranunculales</taxon>
        <taxon>Ranunculaceae</taxon>
        <taxon>Thalictroideae</taxon>
        <taxon>Aquilegia</taxon>
    </lineage>
</organism>
<dbReference type="SUPFAM" id="SSF48452">
    <property type="entry name" value="TPR-like"/>
    <property type="match status" value="1"/>
</dbReference>
<comment type="similarity">
    <text evidence="3">Belongs to the Tom20 family.</text>
</comment>
<evidence type="ECO:0000256" key="9">
    <source>
        <dbReference type="ARBA" id="ARBA00023128"/>
    </source>
</evidence>
<dbReference type="GO" id="GO:0015031">
    <property type="term" value="P:protein transport"/>
    <property type="evidence" value="ECO:0007669"/>
    <property type="project" value="UniProtKB-KW"/>
</dbReference>
<protein>
    <recommendedName>
        <fullName evidence="15">Mitochondrial import receptor subunit TOM20</fullName>
    </recommendedName>
</protein>
<dbReference type="Pfam" id="PF06552">
    <property type="entry name" value="TOM20_plant"/>
    <property type="match status" value="1"/>
</dbReference>
<reference evidence="13 14" key="1">
    <citation type="submission" date="2017-09" db="EMBL/GenBank/DDBJ databases">
        <title>WGS assembly of Aquilegia coerulea Goldsmith.</title>
        <authorList>
            <person name="Hodges S."/>
            <person name="Kramer E."/>
            <person name="Nordborg M."/>
            <person name="Tomkins J."/>
            <person name="Borevitz J."/>
            <person name="Derieg N."/>
            <person name="Yan J."/>
            <person name="Mihaltcheva S."/>
            <person name="Hayes R.D."/>
            <person name="Rokhsar D."/>
        </authorList>
    </citation>
    <scope>NUCLEOTIDE SEQUENCE [LARGE SCALE GENOMIC DNA]</scope>
    <source>
        <strain evidence="14">cv. Goldsmith</strain>
    </source>
</reference>
<evidence type="ECO:0000256" key="3">
    <source>
        <dbReference type="ARBA" id="ARBA00005792"/>
    </source>
</evidence>
<keyword evidence="8 12" id="KW-1133">Transmembrane helix</keyword>